<evidence type="ECO:0000313" key="7">
    <source>
        <dbReference type="EMBL" id="ADC89193.1"/>
    </source>
</evidence>
<gene>
    <name evidence="7" type="ordered locus">Thal_0559</name>
</gene>
<protein>
    <submittedName>
        <fullName evidence="7">H+transporting two-sector ATPase delta (OSCP) subunit</fullName>
    </submittedName>
</protein>
<dbReference type="STRING" id="638303.Thal_0559"/>
<keyword evidence="3" id="KW-0375">Hydrogen ion transport</keyword>
<keyword evidence="8" id="KW-1185">Reference proteome</keyword>
<dbReference type="eggNOG" id="COG0712">
    <property type="taxonomic scope" value="Bacteria"/>
</dbReference>
<dbReference type="AlphaFoldDB" id="D3SPV6"/>
<sequence length="174" mass="20076">MNKDLARKLAKAVVRHLPSDRNTLISAIQFFQLLETLYKKDRLFRDTMLNPNVPTERKLNYLKALRSRFGLPERIDQVLGDMVITNMIPSVGELRRILEHEVEKILKLSRATLFVAKPVDQQTVERIKEVMKRTMGKDLELRVVEDPSLIGGFVVQGYGFVVDASVKKILETWK</sequence>
<dbReference type="Proteomes" id="UP000002043">
    <property type="component" value="Chromosome"/>
</dbReference>
<evidence type="ECO:0000313" key="8">
    <source>
        <dbReference type="Proteomes" id="UP000002043"/>
    </source>
</evidence>
<dbReference type="EMBL" id="CP001931">
    <property type="protein sequence ID" value="ADC89193.1"/>
    <property type="molecule type" value="Genomic_DNA"/>
</dbReference>
<keyword evidence="4" id="KW-0406">Ion transport</keyword>
<dbReference type="InterPro" id="IPR000711">
    <property type="entry name" value="ATPase_OSCP/dsu"/>
</dbReference>
<reference evidence="8" key="1">
    <citation type="journal article" date="2010" name="Stand. Genomic Sci.">
        <title>Complete genome sequence of Thermocrinis albus type strain (HI 11/12T).</title>
        <authorList>
            <person name="Wirth R."/>
            <person name="Sikorski J."/>
            <person name="Brambilla E."/>
            <person name="Misra M."/>
            <person name="Lapidus A."/>
            <person name="Copeland A."/>
            <person name="Nolan M."/>
            <person name="Lucas S."/>
            <person name="Chen F."/>
            <person name="Tice H."/>
            <person name="Cheng J.F."/>
            <person name="Han C."/>
            <person name="Detter J.C."/>
            <person name="Tapia R."/>
            <person name="Bruce D."/>
            <person name="Goodwin L."/>
            <person name="Pitluck S."/>
            <person name="Pati A."/>
            <person name="Anderson I."/>
            <person name="Ivanova N."/>
            <person name="Mavromatis K."/>
            <person name="Mikhailova N."/>
            <person name="Chen A."/>
            <person name="Palaniappan K."/>
            <person name="Bilek Y."/>
            <person name="Hader T."/>
            <person name="Land M."/>
            <person name="Hauser L."/>
            <person name="Chang Y.J."/>
            <person name="Jeffries C.D."/>
            <person name="Tindall B.J."/>
            <person name="Rohde M."/>
            <person name="Goker M."/>
            <person name="Bristow J."/>
            <person name="Eisen J.A."/>
            <person name="Markowitz V."/>
            <person name="Hugenholtz P."/>
            <person name="Kyrpides N.C."/>
            <person name="Klenk H.P."/>
        </authorList>
    </citation>
    <scope>NUCLEOTIDE SEQUENCE [LARGE SCALE GENOMIC DNA]</scope>
    <source>
        <strain evidence="8">DSM 14484 / JCM 11386 / HI 11/12</strain>
    </source>
</reference>
<evidence type="ECO:0000256" key="2">
    <source>
        <dbReference type="ARBA" id="ARBA00022448"/>
    </source>
</evidence>
<dbReference type="PANTHER" id="PTHR11910">
    <property type="entry name" value="ATP SYNTHASE DELTA CHAIN"/>
    <property type="match status" value="1"/>
</dbReference>
<organism evidence="7 8">
    <name type="scientific">Thermocrinis albus (strain DSM 14484 / JCM 11386 / HI 11/12)</name>
    <dbReference type="NCBI Taxonomy" id="638303"/>
    <lineage>
        <taxon>Bacteria</taxon>
        <taxon>Pseudomonadati</taxon>
        <taxon>Aquificota</taxon>
        <taxon>Aquificia</taxon>
        <taxon>Aquificales</taxon>
        <taxon>Aquificaceae</taxon>
        <taxon>Thermocrinis</taxon>
    </lineage>
</organism>
<keyword evidence="6" id="KW-0066">ATP synthesis</keyword>
<keyword evidence="5" id="KW-0472">Membrane</keyword>
<evidence type="ECO:0000256" key="5">
    <source>
        <dbReference type="ARBA" id="ARBA00023136"/>
    </source>
</evidence>
<evidence type="ECO:0000256" key="6">
    <source>
        <dbReference type="ARBA" id="ARBA00023310"/>
    </source>
</evidence>
<comment type="subcellular location">
    <subcellularLocation>
        <location evidence="1">Membrane</location>
    </subcellularLocation>
</comment>
<evidence type="ECO:0000256" key="4">
    <source>
        <dbReference type="ARBA" id="ARBA00023065"/>
    </source>
</evidence>
<dbReference type="Pfam" id="PF00213">
    <property type="entry name" value="OSCP"/>
    <property type="match status" value="1"/>
</dbReference>
<accession>D3SPV6</accession>
<dbReference type="OrthoDB" id="9802471at2"/>
<dbReference type="HOGENOM" id="CLU_085114_1_1_0"/>
<dbReference type="GO" id="GO:0016020">
    <property type="term" value="C:membrane"/>
    <property type="evidence" value="ECO:0007669"/>
    <property type="project" value="UniProtKB-SubCell"/>
</dbReference>
<dbReference type="KEGG" id="tal:Thal_0559"/>
<evidence type="ECO:0000256" key="3">
    <source>
        <dbReference type="ARBA" id="ARBA00022781"/>
    </source>
</evidence>
<evidence type="ECO:0000256" key="1">
    <source>
        <dbReference type="ARBA" id="ARBA00004370"/>
    </source>
</evidence>
<name>D3SPV6_THEAH</name>
<dbReference type="GO" id="GO:0046933">
    <property type="term" value="F:proton-transporting ATP synthase activity, rotational mechanism"/>
    <property type="evidence" value="ECO:0007669"/>
    <property type="project" value="InterPro"/>
</dbReference>
<dbReference type="RefSeq" id="WP_012991600.1">
    <property type="nucleotide sequence ID" value="NC_013894.1"/>
</dbReference>
<keyword evidence="2" id="KW-0813">Transport</keyword>
<proteinExistence type="predicted"/>